<dbReference type="PANTHER" id="PTHR42908:SF3">
    <property type="entry name" value="ELONGATION FACTOR-LIKE GTPASE 1"/>
    <property type="match status" value="1"/>
</dbReference>
<dbReference type="CDD" id="cd16261">
    <property type="entry name" value="EF2_snRNP_III"/>
    <property type="match status" value="1"/>
</dbReference>
<feature type="domain" description="Tr-type G" evidence="10">
    <location>
        <begin position="17"/>
        <end position="266"/>
    </location>
</feature>
<protein>
    <recommendedName>
        <fullName evidence="8">Ribosome assembly protein 1</fullName>
    </recommendedName>
    <alternativeName>
        <fullName evidence="9">Elongation factor-like 1</fullName>
    </alternativeName>
</protein>
<dbReference type="PaxDb" id="284590-Q6CRM4"/>
<dbReference type="InterPro" id="IPR005225">
    <property type="entry name" value="Small_GTP-bd"/>
</dbReference>
<dbReference type="InterPro" id="IPR009000">
    <property type="entry name" value="Transl_B-barrel_sf"/>
</dbReference>
<dbReference type="InterPro" id="IPR027417">
    <property type="entry name" value="P-loop_NTPase"/>
</dbReference>
<dbReference type="EMBL" id="CR382124">
    <property type="protein sequence ID" value="CAH00511.1"/>
    <property type="molecule type" value="Genomic_DNA"/>
</dbReference>
<dbReference type="InterPro" id="IPR000795">
    <property type="entry name" value="T_Tr_GTP-bd_dom"/>
</dbReference>
<sequence>MSRAGPETSKRLQADPSCIRNICILAHVDHGKTSLSDSLLASNGIISQKLAGRVRYLDSRPDEQLRGITMESSAISLYFRVLHKQESSDEPLVNEHLINLIDSPGHIDFSSEVSAASRLCDGAVVLVDVVEGVCSQTVTVLRQCWIEKLKPILVLNKIDRLISEWQLTPQEAYAHLSKVIEQVNSVIGSFFAGERSLDDESWRERLEQNIDAEYVERDDSDLYFNPMDNNVIFASAVDGWGFNIGRFAKFYQEKLGAKRENLQKVLWGDFYMDPKTKKIINQKGLKGRNLKPLFVSLILDNIWMIYDNILNQHDPDTLTKITNALNIKIQPRDIRSKDYKNLLRTIMGQWVPVSTAVLLSVVEKLPSPVDSQRERIDTLLGNSVGYELTDKDLIEGVRKCDKIAPVCAYVSKMLSIPKDELPLQAAGGPLSIDAVIARSRKAREEAMKAAKQAEMLDTMKKKSLDQDETHKQNKDDAFERVFDSTVTPDIDVIKANAIKSKQAVRNTENDEITVVTEAAPKFDLGIDFDYEDEEAEANIDTSEGGLADFIPQDIDPNDPLASMFEYEEEDPFASESETVEDLNADAASVDEFTLEDSNEILIGFTRLYSGTLKVGQQISVLGPKYNPSNPTEHIETAEISSLYLFMGRDLVPLDECPAGNIVGVGGLAGKLLKNGTLIECGVSGVNLAGLNLHSQPIVRVALEPVNPTHMNRLVHGLQLLNQADPCVETYMTDNGEHVLCTAGELHLERCLKDLKERFAGIEITSSEPVIPYKETFVAIPEMNPAKNAELGRGYTQGFLANYRLRFRALPLPSSVIKFLLDNEHTLNEVMDKTVDSTQKSDKRSSLISQLKSLFKEHVEHSDSTEWNDTFEKCVNEIAVFGPKFSGPNILVDLTDSVRKFDGRSGKFAYEYSIINGFQLSVSEGPLAKEPVQGMCIVLEEIKEMTEAEMDMITEVGYQRSIPNFAGRLITKTRDLVHESMMDWSPRLMWAMYTCDIQASVEVLGKVYAVVQQRRGRITSEELKEGTPFFQIEARIPVVEAFGFSEDIRKKTSGAAQPQLVFAGFESIDLDPFWVPKTEEELEEMGEIADKENIARKYMNDIRRKKGLFVDEKVIQNAEKQRTLKRN</sequence>
<evidence type="ECO:0000313" key="11">
    <source>
        <dbReference type="EMBL" id="CAH00511.1"/>
    </source>
</evidence>
<dbReference type="InterPro" id="IPR020568">
    <property type="entry name" value="Ribosomal_Su5_D2-typ_SF"/>
</dbReference>
<dbReference type="GO" id="GO:0042256">
    <property type="term" value="P:cytosolic ribosome assembly"/>
    <property type="evidence" value="ECO:0007669"/>
    <property type="project" value="TreeGrafter"/>
</dbReference>
<evidence type="ECO:0000313" key="12">
    <source>
        <dbReference type="Proteomes" id="UP000000598"/>
    </source>
</evidence>
<dbReference type="InterPro" id="IPR035647">
    <property type="entry name" value="EFG_III/V"/>
</dbReference>
<keyword evidence="6" id="KW-0342">GTP-binding</keyword>
<evidence type="ECO:0000256" key="5">
    <source>
        <dbReference type="ARBA" id="ARBA00022801"/>
    </source>
</evidence>
<dbReference type="CDD" id="cd04096">
    <property type="entry name" value="eEF2_snRNP_like_C"/>
    <property type="match status" value="1"/>
</dbReference>
<dbReference type="Pfam" id="PF00009">
    <property type="entry name" value="GTP_EFTU"/>
    <property type="match status" value="1"/>
</dbReference>
<dbReference type="Gene3D" id="3.40.50.300">
    <property type="entry name" value="P-loop containing nucleotide triphosphate hydrolases"/>
    <property type="match status" value="1"/>
</dbReference>
<evidence type="ECO:0000256" key="3">
    <source>
        <dbReference type="ARBA" id="ARBA00022517"/>
    </source>
</evidence>
<dbReference type="STRING" id="284590.Q6CRM4"/>
<dbReference type="AlphaFoldDB" id="Q6CRM4"/>
<dbReference type="SMART" id="SM00838">
    <property type="entry name" value="EFG_C"/>
    <property type="match status" value="1"/>
</dbReference>
<dbReference type="CDD" id="cd01681">
    <property type="entry name" value="aeEF2_snRNP_like_IV"/>
    <property type="match status" value="1"/>
</dbReference>
<dbReference type="Pfam" id="PF00679">
    <property type="entry name" value="EFG_C"/>
    <property type="match status" value="1"/>
</dbReference>
<dbReference type="InterPro" id="IPR000640">
    <property type="entry name" value="EFG_V-like"/>
</dbReference>
<evidence type="ECO:0000256" key="8">
    <source>
        <dbReference type="ARBA" id="ARBA00068031"/>
    </source>
</evidence>
<keyword evidence="2" id="KW-0963">Cytoplasm</keyword>
<proteinExistence type="predicted"/>
<accession>Q6CRM4</accession>
<dbReference type="GO" id="GO:0043022">
    <property type="term" value="F:ribosome binding"/>
    <property type="evidence" value="ECO:0007669"/>
    <property type="project" value="TreeGrafter"/>
</dbReference>
<comment type="catalytic activity">
    <reaction evidence="7">
        <text>GTP + H2O = GDP + phosphate + H(+)</text>
        <dbReference type="Rhea" id="RHEA:19669"/>
        <dbReference type="ChEBI" id="CHEBI:15377"/>
        <dbReference type="ChEBI" id="CHEBI:15378"/>
        <dbReference type="ChEBI" id="CHEBI:37565"/>
        <dbReference type="ChEBI" id="CHEBI:43474"/>
        <dbReference type="ChEBI" id="CHEBI:58189"/>
    </reaction>
</comment>
<dbReference type="eggNOG" id="KOG0467">
    <property type="taxonomic scope" value="Eukaryota"/>
</dbReference>
<organism evidence="11 12">
    <name type="scientific">Kluyveromyces lactis (strain ATCC 8585 / CBS 2359 / DSM 70799 / NBRC 1267 / NRRL Y-1140 / WM37)</name>
    <name type="common">Yeast</name>
    <name type="synonym">Candida sphaerica</name>
    <dbReference type="NCBI Taxonomy" id="284590"/>
    <lineage>
        <taxon>Eukaryota</taxon>
        <taxon>Fungi</taxon>
        <taxon>Dikarya</taxon>
        <taxon>Ascomycota</taxon>
        <taxon>Saccharomycotina</taxon>
        <taxon>Saccharomycetes</taxon>
        <taxon>Saccharomycetales</taxon>
        <taxon>Saccharomycetaceae</taxon>
        <taxon>Kluyveromyces</taxon>
    </lineage>
</organism>
<dbReference type="FunFam" id="3.30.70.870:FF:000002">
    <property type="entry name" value="Translation elongation factor 2"/>
    <property type="match status" value="1"/>
</dbReference>
<dbReference type="SUPFAM" id="SSF50447">
    <property type="entry name" value="Translation proteins"/>
    <property type="match status" value="1"/>
</dbReference>
<evidence type="ECO:0000256" key="9">
    <source>
        <dbReference type="ARBA" id="ARBA00081809"/>
    </source>
</evidence>
<dbReference type="Gene3D" id="2.40.30.10">
    <property type="entry name" value="Translation factors"/>
    <property type="match status" value="1"/>
</dbReference>
<dbReference type="NCBIfam" id="TIGR00231">
    <property type="entry name" value="small_GTP"/>
    <property type="match status" value="1"/>
</dbReference>
<dbReference type="GO" id="GO:0005829">
    <property type="term" value="C:cytosol"/>
    <property type="evidence" value="ECO:0007669"/>
    <property type="project" value="TreeGrafter"/>
</dbReference>
<keyword evidence="5" id="KW-0378">Hydrolase</keyword>
<keyword evidence="3" id="KW-0690">Ribosome biogenesis</keyword>
<evidence type="ECO:0000256" key="7">
    <source>
        <dbReference type="ARBA" id="ARBA00048548"/>
    </source>
</evidence>
<dbReference type="Gene3D" id="3.90.1430.10">
    <property type="entry name" value="Yeast translation eEF2 (G' domain)"/>
    <property type="match status" value="1"/>
</dbReference>
<evidence type="ECO:0000259" key="10">
    <source>
        <dbReference type="PROSITE" id="PS51722"/>
    </source>
</evidence>
<dbReference type="FunFam" id="3.30.70.240:FF:000006">
    <property type="entry name" value="Elongation factor like GTPase 1"/>
    <property type="match status" value="1"/>
</dbReference>
<dbReference type="InterPro" id="IPR056752">
    <property type="entry name" value="EFL1"/>
</dbReference>
<dbReference type="Proteomes" id="UP000000598">
    <property type="component" value="Chromosome D"/>
</dbReference>
<dbReference type="InterPro" id="IPR041095">
    <property type="entry name" value="EFG_II"/>
</dbReference>
<dbReference type="PRINTS" id="PR00315">
    <property type="entry name" value="ELONGATNFCT"/>
</dbReference>
<dbReference type="PROSITE" id="PS51722">
    <property type="entry name" value="G_TR_2"/>
    <property type="match status" value="1"/>
</dbReference>
<dbReference type="OMA" id="FARCDIQ"/>
<dbReference type="SUPFAM" id="SSF52540">
    <property type="entry name" value="P-loop containing nucleoside triphosphate hydrolases"/>
    <property type="match status" value="1"/>
</dbReference>
<comment type="subcellular location">
    <subcellularLocation>
        <location evidence="1">Cytoplasm</location>
    </subcellularLocation>
</comment>
<dbReference type="SUPFAM" id="SSF54211">
    <property type="entry name" value="Ribosomal protein S5 domain 2-like"/>
    <property type="match status" value="1"/>
</dbReference>
<dbReference type="HOGENOM" id="CLU_002794_3_1_1"/>
<dbReference type="SUPFAM" id="SSF54980">
    <property type="entry name" value="EF-G C-terminal domain-like"/>
    <property type="match status" value="2"/>
</dbReference>
<dbReference type="PANTHER" id="PTHR42908">
    <property type="entry name" value="TRANSLATION ELONGATION FACTOR-RELATED"/>
    <property type="match status" value="1"/>
</dbReference>
<dbReference type="GO" id="GO:0003924">
    <property type="term" value="F:GTPase activity"/>
    <property type="evidence" value="ECO:0007669"/>
    <property type="project" value="InterPro"/>
</dbReference>
<dbReference type="GO" id="GO:1990904">
    <property type="term" value="C:ribonucleoprotein complex"/>
    <property type="evidence" value="ECO:0007669"/>
    <property type="project" value="TreeGrafter"/>
</dbReference>
<dbReference type="InterPro" id="IPR014721">
    <property type="entry name" value="Ribsml_uS5_D2-typ_fold_subgr"/>
</dbReference>
<dbReference type="Pfam" id="PF03144">
    <property type="entry name" value="GTP_EFTU_D2"/>
    <property type="match status" value="1"/>
</dbReference>
<dbReference type="Gene3D" id="3.30.70.870">
    <property type="entry name" value="Elongation Factor G (Translational Gtpase), domain 3"/>
    <property type="match status" value="1"/>
</dbReference>
<name>Q6CRM4_KLULA</name>
<evidence type="ECO:0000256" key="4">
    <source>
        <dbReference type="ARBA" id="ARBA00022741"/>
    </source>
</evidence>
<dbReference type="FunCoup" id="Q6CRM4">
    <property type="interactions" value="849"/>
</dbReference>
<dbReference type="CDD" id="cd01885">
    <property type="entry name" value="EF2"/>
    <property type="match status" value="1"/>
</dbReference>
<dbReference type="Pfam" id="PF14492">
    <property type="entry name" value="EFG_III"/>
    <property type="match status" value="1"/>
</dbReference>
<dbReference type="Gene3D" id="3.30.230.10">
    <property type="match status" value="1"/>
</dbReference>
<dbReference type="InParanoid" id="Q6CRM4"/>
<dbReference type="InterPro" id="IPR004161">
    <property type="entry name" value="EFTu-like_2"/>
</dbReference>
<dbReference type="Pfam" id="PF25118">
    <property type="entry name" value="EFL1"/>
    <property type="match status" value="1"/>
</dbReference>
<dbReference type="FunFam" id="3.40.50.300:FF:000746">
    <property type="entry name" value="Ribosome assembly protein 1"/>
    <property type="match status" value="1"/>
</dbReference>
<dbReference type="FunFam" id="3.90.1430.10:FF:000002">
    <property type="entry name" value="Elongation factor like GTPase 1"/>
    <property type="match status" value="1"/>
</dbReference>
<gene>
    <name evidence="11" type="ORF">KLLA0_D07898g</name>
</gene>
<keyword evidence="12" id="KW-1185">Reference proteome</keyword>
<evidence type="ECO:0000256" key="6">
    <source>
        <dbReference type="ARBA" id="ARBA00023134"/>
    </source>
</evidence>
<dbReference type="Gene3D" id="3.30.70.240">
    <property type="match status" value="1"/>
</dbReference>
<dbReference type="KEGG" id="kla:KLLA0_D07898g"/>
<dbReference type="CDD" id="cd16268">
    <property type="entry name" value="EF2_II"/>
    <property type="match status" value="1"/>
</dbReference>
<dbReference type="GO" id="GO:0005525">
    <property type="term" value="F:GTP binding"/>
    <property type="evidence" value="ECO:0007669"/>
    <property type="project" value="UniProtKB-KW"/>
</dbReference>
<keyword evidence="4" id="KW-0547">Nucleotide-binding</keyword>
<reference evidence="11 12" key="1">
    <citation type="journal article" date="2004" name="Nature">
        <title>Genome evolution in yeasts.</title>
        <authorList>
            <consortium name="Genolevures"/>
            <person name="Dujon B."/>
            <person name="Sherman D."/>
            <person name="Fischer G."/>
            <person name="Durrens P."/>
            <person name="Casaregola S."/>
            <person name="Lafontaine I."/>
            <person name="de Montigny J."/>
            <person name="Marck C."/>
            <person name="Neuveglise C."/>
            <person name="Talla E."/>
            <person name="Goffard N."/>
            <person name="Frangeul L."/>
            <person name="Aigle M."/>
            <person name="Anthouard V."/>
            <person name="Babour A."/>
            <person name="Barbe V."/>
            <person name="Barnay S."/>
            <person name="Blanchin S."/>
            <person name="Beckerich J.M."/>
            <person name="Beyne E."/>
            <person name="Bleykasten C."/>
            <person name="Boisrame A."/>
            <person name="Boyer J."/>
            <person name="Cattolico L."/>
            <person name="Confanioleri F."/>
            <person name="de Daruvar A."/>
            <person name="Despons L."/>
            <person name="Fabre E."/>
            <person name="Fairhead C."/>
            <person name="Ferry-Dumazet H."/>
            <person name="Groppi A."/>
            <person name="Hantraye F."/>
            <person name="Hennequin C."/>
            <person name="Jauniaux N."/>
            <person name="Joyet P."/>
            <person name="Kachouri R."/>
            <person name="Kerrest A."/>
            <person name="Koszul R."/>
            <person name="Lemaire M."/>
            <person name="Lesur I."/>
            <person name="Ma L."/>
            <person name="Muller H."/>
            <person name="Nicaud J.M."/>
            <person name="Nikolski M."/>
            <person name="Oztas S."/>
            <person name="Ozier-Kalogeropoulos O."/>
            <person name="Pellenz S."/>
            <person name="Potier S."/>
            <person name="Richard G.F."/>
            <person name="Straub M.L."/>
            <person name="Suleau A."/>
            <person name="Swennene D."/>
            <person name="Tekaia F."/>
            <person name="Wesolowski-Louvel M."/>
            <person name="Westhof E."/>
            <person name="Wirth B."/>
            <person name="Zeniou-Meyer M."/>
            <person name="Zivanovic I."/>
            <person name="Bolotin-Fukuhara M."/>
            <person name="Thierry A."/>
            <person name="Bouchier C."/>
            <person name="Caudron B."/>
            <person name="Scarpelli C."/>
            <person name="Gaillardin C."/>
            <person name="Weissenbach J."/>
            <person name="Wincker P."/>
            <person name="Souciet J.L."/>
        </authorList>
    </citation>
    <scope>NUCLEOTIDE SEQUENCE [LARGE SCALE GENOMIC DNA]</scope>
    <source>
        <strain evidence="12">ATCC 8585 / CBS 2359 / DSM 70799 / NBRC 1267 / NRRL Y-1140 / WM37</strain>
    </source>
</reference>
<evidence type="ECO:0000256" key="1">
    <source>
        <dbReference type="ARBA" id="ARBA00004496"/>
    </source>
</evidence>
<evidence type="ECO:0000256" key="2">
    <source>
        <dbReference type="ARBA" id="ARBA00022490"/>
    </source>
</evidence>